<comment type="caution">
    <text evidence="2">The sequence shown here is derived from an EMBL/GenBank/DDBJ whole genome shotgun (WGS) entry which is preliminary data.</text>
</comment>
<proteinExistence type="predicted"/>
<feature type="region of interest" description="Disordered" evidence="1">
    <location>
        <begin position="718"/>
        <end position="768"/>
    </location>
</feature>
<evidence type="ECO:0000256" key="1">
    <source>
        <dbReference type="SAM" id="MobiDB-lite"/>
    </source>
</evidence>
<dbReference type="Proteomes" id="UP001386437">
    <property type="component" value="Unassembled WGS sequence"/>
</dbReference>
<reference evidence="2 3" key="1">
    <citation type="journal article" date="2022" name="Arch. Microbiol.">
        <title>Paraburkholderia bengalensis sp. nov. isolated from roots of Oryza sativa, IR64.</title>
        <authorList>
            <person name="Nag P."/>
            <person name="Mondal N."/>
            <person name="Sarkar J."/>
            <person name="Das S."/>
        </authorList>
    </citation>
    <scope>NUCLEOTIDE SEQUENCE [LARGE SCALE GENOMIC DNA]</scope>
    <source>
        <strain evidence="2 3">IR64_4_BI</strain>
    </source>
</reference>
<dbReference type="InterPro" id="IPR032427">
    <property type="entry name" value="P22_portal"/>
</dbReference>
<feature type="compositionally biased region" description="Polar residues" evidence="1">
    <location>
        <begin position="734"/>
        <end position="749"/>
    </location>
</feature>
<sequence length="768" mass="84250">MAVTKKERLEKVWERATSRFDRAYAPQQQIRLAALEDRRFAFVDGAQWEGGLGAQFENRPRFVVNKVQKAVRRIVSEYRANAMTVNFRSGDDDTRQDDMNALRTVYRSDEQYSKAQDTFVSAFDEAASGGMGAWRLTNDYDVRAETDYDDEAPQRILFEPISDADISVFFDPDSKKLDKSDAKWCVVLNPISWDTYTTEYLDSAELELETRPSSFKEVRKLKQFDWFSNDAVYIGEYYEVEQKTEDFAVWREPHSGLEQKVYAGVDAESRETAAEQATHWQSIGYVKVRTGKRNRKRVRKYFLDGSGVLKDCGYIAGTEIPIVVVLGIRQIIDGIERFQGSVRLAKDSQRLYNMQISTLADITAFTPREKPILTPEQIAGHELTWANDLIANNPYLLINPVTGADGSTTMSGPVGYIKQPDVPPALAGLIQITAADMMDVTGGDLAAGEVVANTSDALVSRVQAHQDMQVYIFTDGMKRAMQRCGEIYLSMACDIYTEENRKFSAVNDDKTFETATINVPSIGSDGQPVISKCFKRGMDVFIDVGPAFNSRKDATVNALSKVIPMTTDQQTQQLMIMTLVKNLDGEGMDDLANFARKQLVQAGVVKPTQEEEEELAKEQAAAANAPPDAATVALLAQARESDANASKSQAAAVQSLSTAELNQAKAAQAVSQTNAAQLSTIINMLQGMMGNVQGTAEQISAAQPQHPLDGKVNAAIASGNAAPSPGINPLHGVQQVQPDPTAQQLTSGNGAAPPQAPVHVSNHPAVGR</sequence>
<dbReference type="EMBL" id="JACFYJ010000006">
    <property type="protein sequence ID" value="MEI5996829.1"/>
    <property type="molecule type" value="Genomic_DNA"/>
</dbReference>
<evidence type="ECO:0008006" key="4">
    <source>
        <dbReference type="Google" id="ProtNLM"/>
    </source>
</evidence>
<keyword evidence="3" id="KW-1185">Reference proteome</keyword>
<evidence type="ECO:0000313" key="3">
    <source>
        <dbReference type="Proteomes" id="UP001386437"/>
    </source>
</evidence>
<dbReference type="RefSeq" id="WP_336597231.1">
    <property type="nucleotide sequence ID" value="NZ_JACFYJ010000006.1"/>
</dbReference>
<protein>
    <recommendedName>
        <fullName evidence="4">Phage P22-like portal protein</fullName>
    </recommendedName>
</protein>
<dbReference type="Gene3D" id="6.10.280.90">
    <property type="match status" value="1"/>
</dbReference>
<dbReference type="Pfam" id="PF16510">
    <property type="entry name" value="P22_portal"/>
    <property type="match status" value="1"/>
</dbReference>
<gene>
    <name evidence="2" type="ORF">H3V53_06325</name>
</gene>
<name>A0ABU8IMK4_9BURK</name>
<organism evidence="2 3">
    <name type="scientific">Paraburkholderia bengalensis</name>
    <dbReference type="NCBI Taxonomy" id="2747562"/>
    <lineage>
        <taxon>Bacteria</taxon>
        <taxon>Pseudomonadati</taxon>
        <taxon>Pseudomonadota</taxon>
        <taxon>Betaproteobacteria</taxon>
        <taxon>Burkholderiales</taxon>
        <taxon>Burkholderiaceae</taxon>
        <taxon>Paraburkholderia</taxon>
    </lineage>
</organism>
<evidence type="ECO:0000313" key="2">
    <source>
        <dbReference type="EMBL" id="MEI5996829.1"/>
    </source>
</evidence>
<accession>A0ABU8IMK4</accession>
<dbReference type="Gene3D" id="1.10.1740.160">
    <property type="match status" value="1"/>
</dbReference>